<dbReference type="EMBL" id="MN740349">
    <property type="protein sequence ID" value="QHU01776.1"/>
    <property type="molecule type" value="Genomic_DNA"/>
</dbReference>
<evidence type="ECO:0000256" key="1">
    <source>
        <dbReference type="SAM" id="MobiDB-lite"/>
    </source>
</evidence>
<feature type="compositionally biased region" description="Pro residues" evidence="1">
    <location>
        <begin position="35"/>
        <end position="47"/>
    </location>
</feature>
<reference evidence="2" key="1">
    <citation type="journal article" date="2020" name="Nature">
        <title>Giant virus diversity and host interactions through global metagenomics.</title>
        <authorList>
            <person name="Schulz F."/>
            <person name="Roux S."/>
            <person name="Paez-Espino D."/>
            <person name="Jungbluth S."/>
            <person name="Walsh D.A."/>
            <person name="Denef V.J."/>
            <person name="McMahon K.D."/>
            <person name="Konstantinidis K.T."/>
            <person name="Eloe-Fadrosh E.A."/>
            <person name="Kyrpides N.C."/>
            <person name="Woyke T."/>
        </authorList>
    </citation>
    <scope>NUCLEOTIDE SEQUENCE</scope>
    <source>
        <strain evidence="2">GVMAG-M-3300025874-2</strain>
    </source>
</reference>
<accession>A0A6C0JAR9</accession>
<proteinExistence type="predicted"/>
<feature type="compositionally biased region" description="Polar residues" evidence="1">
    <location>
        <begin position="49"/>
        <end position="58"/>
    </location>
</feature>
<name>A0A6C0JAR9_9ZZZZ</name>
<organism evidence="2">
    <name type="scientific">viral metagenome</name>
    <dbReference type="NCBI Taxonomy" id="1070528"/>
    <lineage>
        <taxon>unclassified sequences</taxon>
        <taxon>metagenomes</taxon>
        <taxon>organismal metagenomes</taxon>
    </lineage>
</organism>
<evidence type="ECO:0000313" key="2">
    <source>
        <dbReference type="EMBL" id="QHU01776.1"/>
    </source>
</evidence>
<sequence>MVITTSIEVFASNYRQEQAKRFWNSTYKYQKFSTPSPPVSPVVPPPSFQKKTSSSNTYKPGDLITYGRGRGKSKIVVTARVISVAKSGMSVRTEDGHIVNGEFIPSGVPNPTTKDCLNTSRIKPLAPPKPQVTNFSNDPKTALRQMKDIVIPHFEYKQYILEEVIHSSHTTYDYLKIRRSHTKSSPMCILEYGSSPTAKSWKIGTIRIINISDEKRTKYQKYIKERNSNTIYFSYYGKNIKDTIYIIKDLLK</sequence>
<protein>
    <submittedName>
        <fullName evidence="2">Uncharacterized protein</fullName>
    </submittedName>
</protein>
<feature type="region of interest" description="Disordered" evidence="1">
    <location>
        <begin position="33"/>
        <end position="61"/>
    </location>
</feature>
<dbReference type="AlphaFoldDB" id="A0A6C0JAR9"/>